<evidence type="ECO:0000259" key="13">
    <source>
        <dbReference type="PROSITE" id="PS51199"/>
    </source>
</evidence>
<evidence type="ECO:0000256" key="7">
    <source>
        <dbReference type="ARBA" id="ARBA00022840"/>
    </source>
</evidence>
<evidence type="ECO:0000256" key="9">
    <source>
        <dbReference type="ARBA" id="ARBA00023235"/>
    </source>
</evidence>
<feature type="domain" description="SF4 helicase" evidence="13">
    <location>
        <begin position="197"/>
        <end position="464"/>
    </location>
</feature>
<dbReference type="InterPro" id="IPR007694">
    <property type="entry name" value="DNA_helicase_DnaB-like_C"/>
</dbReference>
<proteinExistence type="inferred from homology"/>
<keyword evidence="7 12" id="KW-0067">ATP-binding</keyword>
<dbReference type="OrthoDB" id="9773982at2"/>
<dbReference type="GO" id="GO:0005829">
    <property type="term" value="C:cytosol"/>
    <property type="evidence" value="ECO:0007669"/>
    <property type="project" value="TreeGrafter"/>
</dbReference>
<dbReference type="GO" id="GO:0003677">
    <property type="term" value="F:DNA binding"/>
    <property type="evidence" value="ECO:0007669"/>
    <property type="project" value="UniProtKB-UniRule"/>
</dbReference>
<evidence type="ECO:0000256" key="3">
    <source>
        <dbReference type="ARBA" id="ARBA00022705"/>
    </source>
</evidence>
<dbReference type="Gene3D" id="1.10.860.10">
    <property type="entry name" value="DNAb Helicase, Chain A"/>
    <property type="match status" value="1"/>
</dbReference>
<keyword evidence="2 12" id="KW-0639">Primosome</keyword>
<comment type="catalytic activity">
    <reaction evidence="10 12">
        <text>ATP + H2O = ADP + phosphate + H(+)</text>
        <dbReference type="Rhea" id="RHEA:13065"/>
        <dbReference type="ChEBI" id="CHEBI:15377"/>
        <dbReference type="ChEBI" id="CHEBI:15378"/>
        <dbReference type="ChEBI" id="CHEBI:30616"/>
        <dbReference type="ChEBI" id="CHEBI:43474"/>
        <dbReference type="ChEBI" id="CHEBI:456216"/>
        <dbReference type="EC" id="5.6.2.3"/>
    </reaction>
</comment>
<dbReference type="GO" id="GO:1990077">
    <property type="term" value="C:primosome complex"/>
    <property type="evidence" value="ECO:0007669"/>
    <property type="project" value="UniProtKB-UniRule"/>
</dbReference>
<keyword evidence="6 12" id="KW-0347">Helicase</keyword>
<organism evidence="14 15">
    <name type="scientific">Mucisphaera calidilacus</name>
    <dbReference type="NCBI Taxonomy" id="2527982"/>
    <lineage>
        <taxon>Bacteria</taxon>
        <taxon>Pseudomonadati</taxon>
        <taxon>Planctomycetota</taxon>
        <taxon>Phycisphaerae</taxon>
        <taxon>Phycisphaerales</taxon>
        <taxon>Phycisphaeraceae</taxon>
        <taxon>Mucisphaera</taxon>
    </lineage>
</organism>
<dbReference type="SUPFAM" id="SSF52540">
    <property type="entry name" value="P-loop containing nucleoside triphosphate hydrolases"/>
    <property type="match status" value="1"/>
</dbReference>
<dbReference type="KEGG" id="mcad:Pan265_22140"/>
<dbReference type="InterPro" id="IPR007693">
    <property type="entry name" value="DNA_helicase_DnaB-like_N"/>
</dbReference>
<dbReference type="GO" id="GO:0005524">
    <property type="term" value="F:ATP binding"/>
    <property type="evidence" value="ECO:0007669"/>
    <property type="project" value="UniProtKB-UniRule"/>
</dbReference>
<dbReference type="AlphaFoldDB" id="A0A518BZG2"/>
<dbReference type="Pfam" id="PF03796">
    <property type="entry name" value="DnaB_C"/>
    <property type="match status" value="1"/>
</dbReference>
<dbReference type="GO" id="GO:0043139">
    <property type="term" value="F:5'-3' DNA helicase activity"/>
    <property type="evidence" value="ECO:0007669"/>
    <property type="project" value="UniProtKB-EC"/>
</dbReference>
<dbReference type="PROSITE" id="PS51199">
    <property type="entry name" value="SF4_HELICASE"/>
    <property type="match status" value="1"/>
</dbReference>
<sequence>MTAIPTPGNRRFRNQPQPIEIGKLFGKLPPVPREAEAALLGSLLHDPQLCGEVIEIIRSPEDFGYAPNAVVYTAMIEIYDETQSLDIVQLNQKLTDRKQLDHVGGTDYLVELAEAVPSAAGARHWARIVRDKGTIRRMIDAAGQILNDCYNTDDDAGIILDRAEQKVFELAESKEDVDVSELRELLQETYERLEAQEGEAITGVATGFFELDEMTNGLQKGEMIIIAARPSMGKTAFALNIAEHVAASNHEPVAVFSLEMGKQQLAQRLLCSRSGVDSHRLRRNMLSRDDFAQLSLTVGELSEAPIYIDDTPGLSLLALRAKARRLKARHDIKCVMIDYLQLMSASGAQSREQEVSSLSRGIKALARELDVPVICLSQLNRAAAQREGHRPLMSDLRESGSIEQDADVVMMLHREDYYHRGDEDYVDTNVAEVILAKQRNGPTGTVRLQFNGATTRFNNLASGAVAGF</sequence>
<dbReference type="Pfam" id="PF00772">
    <property type="entry name" value="DnaB"/>
    <property type="match status" value="1"/>
</dbReference>
<protein>
    <recommendedName>
        <fullName evidence="11 12">Replicative DNA helicase</fullName>
        <ecNumber evidence="11 12">5.6.2.3</ecNumber>
    </recommendedName>
</protein>
<dbReference type="Gene3D" id="3.40.50.300">
    <property type="entry name" value="P-loop containing nucleotide triphosphate hydrolases"/>
    <property type="match status" value="1"/>
</dbReference>
<gene>
    <name evidence="14" type="primary">dnaC</name>
    <name evidence="14" type="ORF">Pan265_22140</name>
</gene>
<dbReference type="InterPro" id="IPR016136">
    <property type="entry name" value="DNA_helicase_N/primase_C"/>
</dbReference>
<comment type="similarity">
    <text evidence="1 12">Belongs to the helicase family. DnaB subfamily.</text>
</comment>
<dbReference type="GO" id="GO:0016887">
    <property type="term" value="F:ATP hydrolysis activity"/>
    <property type="evidence" value="ECO:0007669"/>
    <property type="project" value="RHEA"/>
</dbReference>
<dbReference type="SMART" id="SM00382">
    <property type="entry name" value="AAA"/>
    <property type="match status" value="1"/>
</dbReference>
<evidence type="ECO:0000313" key="14">
    <source>
        <dbReference type="EMBL" id="QDU72349.1"/>
    </source>
</evidence>
<dbReference type="Proteomes" id="UP000320386">
    <property type="component" value="Chromosome"/>
</dbReference>
<dbReference type="RefSeq" id="WP_145446521.1">
    <property type="nucleotide sequence ID" value="NZ_CP036280.1"/>
</dbReference>
<dbReference type="PANTHER" id="PTHR30153:SF2">
    <property type="entry name" value="REPLICATIVE DNA HELICASE"/>
    <property type="match status" value="1"/>
</dbReference>
<evidence type="ECO:0000256" key="2">
    <source>
        <dbReference type="ARBA" id="ARBA00022515"/>
    </source>
</evidence>
<evidence type="ECO:0000256" key="6">
    <source>
        <dbReference type="ARBA" id="ARBA00022806"/>
    </source>
</evidence>
<dbReference type="InterPro" id="IPR007692">
    <property type="entry name" value="DNA_helicase_DnaB"/>
</dbReference>
<dbReference type="NCBIfam" id="TIGR00665">
    <property type="entry name" value="DnaB"/>
    <property type="match status" value="1"/>
</dbReference>
<reference evidence="14 15" key="1">
    <citation type="submission" date="2019-02" db="EMBL/GenBank/DDBJ databases">
        <title>Deep-cultivation of Planctomycetes and their phenomic and genomic characterization uncovers novel biology.</title>
        <authorList>
            <person name="Wiegand S."/>
            <person name="Jogler M."/>
            <person name="Boedeker C."/>
            <person name="Pinto D."/>
            <person name="Vollmers J."/>
            <person name="Rivas-Marin E."/>
            <person name="Kohn T."/>
            <person name="Peeters S.H."/>
            <person name="Heuer A."/>
            <person name="Rast P."/>
            <person name="Oberbeckmann S."/>
            <person name="Bunk B."/>
            <person name="Jeske O."/>
            <person name="Meyerdierks A."/>
            <person name="Storesund J.E."/>
            <person name="Kallscheuer N."/>
            <person name="Luecker S."/>
            <person name="Lage O.M."/>
            <person name="Pohl T."/>
            <person name="Merkel B.J."/>
            <person name="Hornburger P."/>
            <person name="Mueller R.-W."/>
            <person name="Bruemmer F."/>
            <person name="Labrenz M."/>
            <person name="Spormann A.M."/>
            <person name="Op den Camp H."/>
            <person name="Overmann J."/>
            <person name="Amann R."/>
            <person name="Jetten M.S.M."/>
            <person name="Mascher T."/>
            <person name="Medema M.H."/>
            <person name="Devos D.P."/>
            <person name="Kaster A.-K."/>
            <person name="Ovreas L."/>
            <person name="Rohde M."/>
            <person name="Galperin M.Y."/>
            <person name="Jogler C."/>
        </authorList>
    </citation>
    <scope>NUCLEOTIDE SEQUENCE [LARGE SCALE GENOMIC DNA]</scope>
    <source>
        <strain evidence="14 15">Pan265</strain>
    </source>
</reference>
<evidence type="ECO:0000256" key="1">
    <source>
        <dbReference type="ARBA" id="ARBA00008428"/>
    </source>
</evidence>
<dbReference type="GO" id="GO:0006269">
    <property type="term" value="P:DNA replication, synthesis of primer"/>
    <property type="evidence" value="ECO:0007669"/>
    <property type="project" value="UniProtKB-UniRule"/>
</dbReference>
<keyword evidence="15" id="KW-1185">Reference proteome</keyword>
<dbReference type="InterPro" id="IPR003593">
    <property type="entry name" value="AAA+_ATPase"/>
</dbReference>
<evidence type="ECO:0000313" key="15">
    <source>
        <dbReference type="Proteomes" id="UP000320386"/>
    </source>
</evidence>
<keyword evidence="4 12" id="KW-0547">Nucleotide-binding</keyword>
<evidence type="ECO:0000256" key="11">
    <source>
        <dbReference type="NCBIfam" id="TIGR00665"/>
    </source>
</evidence>
<dbReference type="GO" id="GO:0042802">
    <property type="term" value="F:identical protein binding"/>
    <property type="evidence" value="ECO:0007669"/>
    <property type="project" value="UniProtKB-ARBA"/>
</dbReference>
<dbReference type="CDD" id="cd00984">
    <property type="entry name" value="DnaB_C"/>
    <property type="match status" value="1"/>
</dbReference>
<name>A0A518BZG2_9BACT</name>
<evidence type="ECO:0000256" key="5">
    <source>
        <dbReference type="ARBA" id="ARBA00022801"/>
    </source>
</evidence>
<dbReference type="EMBL" id="CP036280">
    <property type="protein sequence ID" value="QDU72349.1"/>
    <property type="molecule type" value="Genomic_DNA"/>
</dbReference>
<keyword evidence="9" id="KW-0413">Isomerase</keyword>
<evidence type="ECO:0000256" key="4">
    <source>
        <dbReference type="ARBA" id="ARBA00022741"/>
    </source>
</evidence>
<dbReference type="InterPro" id="IPR036185">
    <property type="entry name" value="DNA_heli_DnaB-like_N_sf"/>
</dbReference>
<dbReference type="FunFam" id="3.40.50.300:FF:000076">
    <property type="entry name" value="Replicative DNA helicase"/>
    <property type="match status" value="1"/>
</dbReference>
<comment type="function">
    <text evidence="12">The main replicative DNA helicase, it participates in initiation and elongation during chromosome replication. Travels ahead of the DNA replisome, separating dsDNA into templates for DNA synthesis. A processive ATP-dependent 5'-3' DNA helicase it has DNA-dependent ATPase activity.</text>
</comment>
<evidence type="ECO:0000256" key="12">
    <source>
        <dbReference type="RuleBase" id="RU362085"/>
    </source>
</evidence>
<keyword evidence="8 12" id="KW-0238">DNA-binding</keyword>
<dbReference type="EC" id="5.6.2.3" evidence="11 12"/>
<dbReference type="SUPFAM" id="SSF48024">
    <property type="entry name" value="N-terminal domain of DnaB helicase"/>
    <property type="match status" value="1"/>
</dbReference>
<evidence type="ECO:0000256" key="10">
    <source>
        <dbReference type="ARBA" id="ARBA00048954"/>
    </source>
</evidence>
<dbReference type="PANTHER" id="PTHR30153">
    <property type="entry name" value="REPLICATIVE DNA HELICASE DNAB"/>
    <property type="match status" value="1"/>
</dbReference>
<accession>A0A518BZG2</accession>
<keyword evidence="5 12" id="KW-0378">Hydrolase</keyword>
<evidence type="ECO:0000256" key="8">
    <source>
        <dbReference type="ARBA" id="ARBA00023125"/>
    </source>
</evidence>
<keyword evidence="3 12" id="KW-0235">DNA replication</keyword>
<dbReference type="InterPro" id="IPR027417">
    <property type="entry name" value="P-loop_NTPase"/>
</dbReference>